<evidence type="ECO:0000313" key="1">
    <source>
        <dbReference type="EMBL" id="NDY82202.1"/>
    </source>
</evidence>
<dbReference type="AlphaFoldDB" id="A0A6B2QVV5"/>
<dbReference type="Gene3D" id="3.10.450.530">
    <property type="entry name" value="Ribonuclease toxin, BrnT, of type II toxin-antitoxin system"/>
    <property type="match status" value="1"/>
</dbReference>
<dbReference type="InterPro" id="IPR007460">
    <property type="entry name" value="BrnT_toxin"/>
</dbReference>
<reference evidence="1" key="1">
    <citation type="submission" date="2020-02" db="EMBL/GenBank/DDBJ databases">
        <authorList>
            <person name="Chen W.-M."/>
        </authorList>
    </citation>
    <scope>NUCLEOTIDE SEQUENCE</scope>
    <source>
        <strain evidence="1">NBD-18</strain>
    </source>
</reference>
<comment type="caution">
    <text evidence="1">The sequence shown here is derived from an EMBL/GenBank/DDBJ whole genome shotgun (WGS) entry which is preliminary data.</text>
</comment>
<dbReference type="Pfam" id="PF04365">
    <property type="entry name" value="BrnT_toxin"/>
    <property type="match status" value="1"/>
</dbReference>
<gene>
    <name evidence="1" type="ORF">G3I67_03055</name>
</gene>
<dbReference type="EMBL" id="JAAGRN010000002">
    <property type="protein sequence ID" value="NDY82202.1"/>
    <property type="molecule type" value="Genomic_DNA"/>
</dbReference>
<organism evidence="1">
    <name type="scientific">Sheuella amnicola</name>
    <dbReference type="NCBI Taxonomy" id="2707330"/>
    <lineage>
        <taxon>Bacteria</taxon>
        <taxon>Pseudomonadati</taxon>
        <taxon>Pseudomonadota</taxon>
        <taxon>Betaproteobacteria</taxon>
        <taxon>Burkholderiales</taxon>
        <taxon>Alcaligenaceae</taxon>
        <taxon>Sheuella</taxon>
    </lineage>
</organism>
<sequence length="94" mass="10810">MKEIKFEWDVAKAISNLKKHGISFDEAKSVFYDEQALLINDPDHSEAEDRFILLGLSHSIRVVLVCHCYRSQGNTIRIISARKATSKEAKTYKR</sequence>
<accession>A0A6B2QVV5</accession>
<protein>
    <submittedName>
        <fullName evidence="1">BrnT family toxin</fullName>
    </submittedName>
</protein>
<proteinExistence type="predicted"/>
<dbReference type="RefSeq" id="WP_163651523.1">
    <property type="nucleotide sequence ID" value="NZ_JAAGRN010000002.1"/>
</dbReference>
<name>A0A6B2QVV5_9BURK</name>
<dbReference type="InterPro" id="IPR038573">
    <property type="entry name" value="BrnT_sf"/>
</dbReference>